<dbReference type="AlphaFoldDB" id="A0A2N5XMR5"/>
<dbReference type="SUPFAM" id="SSF51445">
    <property type="entry name" value="(Trans)glycosidases"/>
    <property type="match status" value="1"/>
</dbReference>
<comment type="caution">
    <text evidence="6">The sequence shown here is derived from an EMBL/GenBank/DDBJ whole genome shotgun (WGS) entry which is preliminary data.</text>
</comment>
<evidence type="ECO:0000256" key="4">
    <source>
        <dbReference type="ARBA" id="ARBA00023295"/>
    </source>
</evidence>
<dbReference type="SUPFAM" id="SSF49785">
    <property type="entry name" value="Galactose-binding domain-like"/>
    <property type="match status" value="1"/>
</dbReference>
<dbReference type="PANTHER" id="PTHR43730:SF1">
    <property type="entry name" value="BETA-MANNOSIDASE"/>
    <property type="match status" value="1"/>
</dbReference>
<dbReference type="InterPro" id="IPR036156">
    <property type="entry name" value="Beta-gal/glucu_dom_sf"/>
</dbReference>
<organism evidence="6 7">
    <name type="scientific">Cohaesibacter celericrescens</name>
    <dbReference type="NCBI Taxonomy" id="2067669"/>
    <lineage>
        <taxon>Bacteria</taxon>
        <taxon>Pseudomonadati</taxon>
        <taxon>Pseudomonadota</taxon>
        <taxon>Alphaproteobacteria</taxon>
        <taxon>Hyphomicrobiales</taxon>
        <taxon>Cohaesibacteraceae</taxon>
    </lineage>
</organism>
<keyword evidence="4" id="KW-0326">Glycosidase</keyword>
<sequence>MRGTPRNEPDCVAKHTGQTLTSGWQLVLAPSMALAPTSPALQNADWIAAPCPGTAATALEAQGQWHRNAPTPLHDKDIWYRHTLAAKGKATLVFEGLATIAEVYLQGALLFTSSSMFLRHEVDVDLLGGEVLMIVFRSLDAHLDGLTGPRARWKPRMMDDQRLRLVRTTLIGHMPGWCPAFDIIGPWRPIKLIPRGEEFQIIDTKLRANLEGKTGILDVTLTLASPFAGTTATIECSGITAPLSATTPTQFVARLVIPDVERWWPNGYGDAVLHTVTLRIDDQNKSLGRVGFRHIAIDHGSDGKDFQLVINGVPIFCRGAVWTPPDPVALPNDRETLAKALDLVHEAHITMLRIGGTFVYEADAFYALCDEMGILIWQDLMLANFDYPAKSAEWCALLEEEVKQLLGRLQASPSLAILCGGSEIAQQAAMMGLPTRIDPTPWFETSVRPVAQAVRPDLVLVSSSPSGGSLPFVANSGPTHYYGVGAYCRPLEDARRAEVRFASECLAFANIPEQPTLDAFLPVPPVHDPRWKMAVPRDVGASWDFEDTREYYLAHLFGVDPLRLRLEDPMRYLNLSRAVVAEVVERTIDEWRRPGSVTAGALIWFWKDLIVGAGWGVVDAVGRPKSLYYALRRANRPLRVILCDEGVNGLIAHIVNDAPVPIDGTLSIQSLRNGTVPVAAGQAPVSVPAHGSISISAYTLFGAFFDASYAYRFGPLAHELTVARLLTANDTKTMLAEGFHVPQSAMIEPQDVGLTVQLDQDGEGWFLTLASQRAAYHVRIADQCFVPDDSGFHLMPDTTKIIRLKPRENANTAPSGFAAALNSNQDVFYRTSDTA</sequence>
<dbReference type="GO" id="GO:0004567">
    <property type="term" value="F:beta-mannosidase activity"/>
    <property type="evidence" value="ECO:0007669"/>
    <property type="project" value="UniProtKB-EC"/>
</dbReference>
<dbReference type="Pfam" id="PF22666">
    <property type="entry name" value="Glyco_hydro_2_N2"/>
    <property type="match status" value="1"/>
</dbReference>
<gene>
    <name evidence="6" type="ORF">C0081_18900</name>
</gene>
<keyword evidence="7" id="KW-1185">Reference proteome</keyword>
<feature type="domain" description="Beta-mannosidase-like galactose-binding" evidence="5">
    <location>
        <begin position="43"/>
        <end position="188"/>
    </location>
</feature>
<protein>
    <recommendedName>
        <fullName evidence="2">beta-mannosidase</fullName>
        <ecNumber evidence="2">3.2.1.25</ecNumber>
    </recommendedName>
</protein>
<dbReference type="Gene3D" id="3.20.20.80">
    <property type="entry name" value="Glycosidases"/>
    <property type="match status" value="1"/>
</dbReference>
<dbReference type="InterPro" id="IPR050887">
    <property type="entry name" value="Beta-mannosidase_GH2"/>
</dbReference>
<dbReference type="InterPro" id="IPR017853">
    <property type="entry name" value="GH"/>
</dbReference>
<reference evidence="6 7" key="1">
    <citation type="submission" date="2018-01" db="EMBL/GenBank/DDBJ databases">
        <title>The draft genome sequence of Cohaesibacter sp. H1304.</title>
        <authorList>
            <person name="Wang N.-N."/>
            <person name="Du Z.-J."/>
        </authorList>
    </citation>
    <scope>NUCLEOTIDE SEQUENCE [LARGE SCALE GENOMIC DNA]</scope>
    <source>
        <strain evidence="6 7">H1304</strain>
    </source>
</reference>
<dbReference type="EMBL" id="PKUQ01000047">
    <property type="protein sequence ID" value="PLW75708.1"/>
    <property type="molecule type" value="Genomic_DNA"/>
</dbReference>
<dbReference type="InterPro" id="IPR013783">
    <property type="entry name" value="Ig-like_fold"/>
</dbReference>
<dbReference type="GO" id="GO:0006516">
    <property type="term" value="P:glycoprotein catabolic process"/>
    <property type="evidence" value="ECO:0007669"/>
    <property type="project" value="TreeGrafter"/>
</dbReference>
<dbReference type="EC" id="3.2.1.25" evidence="2"/>
<dbReference type="Proteomes" id="UP000234881">
    <property type="component" value="Unassembled WGS sequence"/>
</dbReference>
<dbReference type="InterPro" id="IPR008979">
    <property type="entry name" value="Galactose-bd-like_sf"/>
</dbReference>
<dbReference type="Gene3D" id="2.60.120.260">
    <property type="entry name" value="Galactose-binding domain-like"/>
    <property type="match status" value="1"/>
</dbReference>
<evidence type="ECO:0000259" key="5">
    <source>
        <dbReference type="Pfam" id="PF22666"/>
    </source>
</evidence>
<proteinExistence type="predicted"/>
<dbReference type="PANTHER" id="PTHR43730">
    <property type="entry name" value="BETA-MANNOSIDASE"/>
    <property type="match status" value="1"/>
</dbReference>
<name>A0A2N5XMR5_9HYPH</name>
<evidence type="ECO:0000313" key="6">
    <source>
        <dbReference type="EMBL" id="PLW75708.1"/>
    </source>
</evidence>
<dbReference type="Gene3D" id="2.60.40.10">
    <property type="entry name" value="Immunoglobulins"/>
    <property type="match status" value="1"/>
</dbReference>
<evidence type="ECO:0000256" key="3">
    <source>
        <dbReference type="ARBA" id="ARBA00022801"/>
    </source>
</evidence>
<evidence type="ECO:0000256" key="2">
    <source>
        <dbReference type="ARBA" id="ARBA00012754"/>
    </source>
</evidence>
<dbReference type="SUPFAM" id="SSF49303">
    <property type="entry name" value="beta-Galactosidase/glucuronidase domain"/>
    <property type="match status" value="2"/>
</dbReference>
<keyword evidence="3" id="KW-0378">Hydrolase</keyword>
<comment type="catalytic activity">
    <reaction evidence="1">
        <text>Hydrolysis of terminal, non-reducing beta-D-mannose residues in beta-D-mannosides.</text>
        <dbReference type="EC" id="3.2.1.25"/>
    </reaction>
</comment>
<accession>A0A2N5XMR5</accession>
<evidence type="ECO:0000313" key="7">
    <source>
        <dbReference type="Proteomes" id="UP000234881"/>
    </source>
</evidence>
<evidence type="ECO:0000256" key="1">
    <source>
        <dbReference type="ARBA" id="ARBA00000829"/>
    </source>
</evidence>
<dbReference type="InterPro" id="IPR054593">
    <property type="entry name" value="Beta-mannosidase-like_N2"/>
</dbReference>